<dbReference type="GO" id="GO:0006508">
    <property type="term" value="P:proteolysis"/>
    <property type="evidence" value="ECO:0007669"/>
    <property type="project" value="UniProtKB-KW"/>
</dbReference>
<sequence length="523" mass="55821">LMEAQATPEQLERNWALRVGEPRAWSVRGAASSCPPSDLFPLSSSPEMCGQGVVAPNATAAQARIVGGSVAPRGAWPWLVSVQLSGELMCGGALVGDAWVLTAAHCFTGYSMGRCRGPRAALSQMSGSGGMAQGGKDWGYPSHRFNPRTFHSDVALLELVHPVAPSAWQSPICLPDGAKEPGPGTPCYIAGWGSLYPEGPSAKVVMEARVPLLSQDVCRSTLGKELLTNAMFCAGYLAGGIDSCQGDSGGPLMCQEPGSQQAVLYGITSWGDGCGEQGKPGVYTRVTALVDWIRHQMTSDREPTCFELLAASQPPGQRQSPALARLCSFYTQSCAPPLGQAACTRLAEETCRMKRRRCGEWHRLGRAGHCQGWGQPKGHINLPRPFSPLEQRAAGKRWWVGGCRQGSLTAPALLAGCPGLQEAALRVHSVQELYRWVLQVPEGELAMTFQEILVDPASKNTKGLYRARVRATVGGRATTFPALVGLERESLYRSMPGLIALALGRYASLQLGVPGHVTPGQHQ</sequence>
<dbReference type="SUPFAM" id="SSF50494">
    <property type="entry name" value="Trypsin-like serine proteases"/>
    <property type="match status" value="1"/>
</dbReference>
<dbReference type="Gene3D" id="2.40.10.10">
    <property type="entry name" value="Trypsin-like serine proteases"/>
    <property type="match status" value="1"/>
</dbReference>
<evidence type="ECO:0000259" key="6">
    <source>
        <dbReference type="PROSITE" id="PS50240"/>
    </source>
</evidence>
<keyword evidence="8" id="KW-1185">Reference proteome</keyword>
<dbReference type="Pfam" id="PF00089">
    <property type="entry name" value="Trypsin"/>
    <property type="match status" value="1"/>
</dbReference>
<dbReference type="InterPro" id="IPR009003">
    <property type="entry name" value="Peptidase_S1_PA"/>
</dbReference>
<accession>A0A8C8S1B5</accession>
<evidence type="ECO:0000256" key="1">
    <source>
        <dbReference type="ARBA" id="ARBA00022670"/>
    </source>
</evidence>
<dbReference type="PANTHER" id="PTHR24252">
    <property type="entry name" value="ACROSIN-RELATED"/>
    <property type="match status" value="1"/>
</dbReference>
<proteinExistence type="predicted"/>
<reference evidence="7" key="1">
    <citation type="submission" date="2025-08" db="UniProtKB">
        <authorList>
            <consortium name="Ensembl"/>
        </authorList>
    </citation>
    <scope>IDENTIFICATION</scope>
</reference>
<name>A0A8C8S1B5_9SAUR</name>
<keyword evidence="4" id="KW-1015">Disulfide bond</keyword>
<dbReference type="CDD" id="cd00190">
    <property type="entry name" value="Tryp_SPc"/>
    <property type="match status" value="1"/>
</dbReference>
<protein>
    <recommendedName>
        <fullName evidence="6">Peptidase S1 domain-containing protein</fullName>
    </recommendedName>
</protein>
<dbReference type="PROSITE" id="PS00134">
    <property type="entry name" value="TRYPSIN_HIS"/>
    <property type="match status" value="1"/>
</dbReference>
<dbReference type="AlphaFoldDB" id="A0A8C8S1B5"/>
<evidence type="ECO:0000256" key="4">
    <source>
        <dbReference type="ARBA" id="ARBA00023157"/>
    </source>
</evidence>
<dbReference type="PROSITE" id="PS50240">
    <property type="entry name" value="TRYPSIN_DOM"/>
    <property type="match status" value="1"/>
</dbReference>
<dbReference type="FunFam" id="2.40.10.10:FF:000003">
    <property type="entry name" value="Transmembrane serine protease 3"/>
    <property type="match status" value="1"/>
</dbReference>
<dbReference type="PROSITE" id="PS00135">
    <property type="entry name" value="TRYPSIN_SER"/>
    <property type="match status" value="1"/>
</dbReference>
<dbReference type="PANTHER" id="PTHR24252:SF10">
    <property type="entry name" value="SERINE PROTEASE 56"/>
    <property type="match status" value="1"/>
</dbReference>
<dbReference type="PRINTS" id="PR00722">
    <property type="entry name" value="CHYMOTRYPSIN"/>
</dbReference>
<dbReference type="InterPro" id="IPR018114">
    <property type="entry name" value="TRYPSIN_HIS"/>
</dbReference>
<evidence type="ECO:0000256" key="5">
    <source>
        <dbReference type="RuleBase" id="RU363034"/>
    </source>
</evidence>
<keyword evidence="1 5" id="KW-0645">Protease</keyword>
<dbReference type="InterPro" id="IPR033116">
    <property type="entry name" value="TRYPSIN_SER"/>
</dbReference>
<keyword evidence="3 5" id="KW-0720">Serine protease</keyword>
<organism evidence="7 8">
    <name type="scientific">Pelusios castaneus</name>
    <name type="common">West African mud turtle</name>
    <dbReference type="NCBI Taxonomy" id="367368"/>
    <lineage>
        <taxon>Eukaryota</taxon>
        <taxon>Metazoa</taxon>
        <taxon>Chordata</taxon>
        <taxon>Craniata</taxon>
        <taxon>Vertebrata</taxon>
        <taxon>Euteleostomi</taxon>
        <taxon>Archelosauria</taxon>
        <taxon>Testudinata</taxon>
        <taxon>Testudines</taxon>
        <taxon>Pleurodira</taxon>
        <taxon>Pelomedusidae</taxon>
        <taxon>Pelusios</taxon>
    </lineage>
</organism>
<evidence type="ECO:0000256" key="3">
    <source>
        <dbReference type="ARBA" id="ARBA00022825"/>
    </source>
</evidence>
<evidence type="ECO:0000256" key="2">
    <source>
        <dbReference type="ARBA" id="ARBA00022801"/>
    </source>
</evidence>
<dbReference type="InterPro" id="IPR001314">
    <property type="entry name" value="Peptidase_S1A"/>
</dbReference>
<dbReference type="InterPro" id="IPR001254">
    <property type="entry name" value="Trypsin_dom"/>
</dbReference>
<keyword evidence="2 5" id="KW-0378">Hydrolase</keyword>
<dbReference type="SMART" id="SM00020">
    <property type="entry name" value="Tryp_SPc"/>
    <property type="match status" value="1"/>
</dbReference>
<feature type="domain" description="Peptidase S1" evidence="6">
    <location>
        <begin position="65"/>
        <end position="298"/>
    </location>
</feature>
<evidence type="ECO:0000313" key="8">
    <source>
        <dbReference type="Proteomes" id="UP000694393"/>
    </source>
</evidence>
<dbReference type="InterPro" id="IPR043504">
    <property type="entry name" value="Peptidase_S1_PA_chymotrypsin"/>
</dbReference>
<dbReference type="GO" id="GO:0004252">
    <property type="term" value="F:serine-type endopeptidase activity"/>
    <property type="evidence" value="ECO:0007669"/>
    <property type="project" value="InterPro"/>
</dbReference>
<evidence type="ECO:0000313" key="7">
    <source>
        <dbReference type="Ensembl" id="ENSPCEP00000012563.1"/>
    </source>
</evidence>
<reference evidence="7" key="2">
    <citation type="submission" date="2025-09" db="UniProtKB">
        <authorList>
            <consortium name="Ensembl"/>
        </authorList>
    </citation>
    <scope>IDENTIFICATION</scope>
</reference>
<dbReference type="Ensembl" id="ENSPCET00000013008.1">
    <property type="protein sequence ID" value="ENSPCEP00000012563.1"/>
    <property type="gene ID" value="ENSPCEG00000009941.1"/>
</dbReference>
<dbReference type="Proteomes" id="UP000694393">
    <property type="component" value="Unplaced"/>
</dbReference>